<organism evidence="1 2">
    <name type="scientific">Meloidogyne enterolobii</name>
    <name type="common">Root-knot nematode worm</name>
    <name type="synonym">Meloidogyne mayaguensis</name>
    <dbReference type="NCBI Taxonomy" id="390850"/>
    <lineage>
        <taxon>Eukaryota</taxon>
        <taxon>Metazoa</taxon>
        <taxon>Ecdysozoa</taxon>
        <taxon>Nematoda</taxon>
        <taxon>Chromadorea</taxon>
        <taxon>Rhabditida</taxon>
        <taxon>Tylenchina</taxon>
        <taxon>Tylenchomorpha</taxon>
        <taxon>Tylenchoidea</taxon>
        <taxon>Meloidogynidae</taxon>
        <taxon>Meloidogyninae</taxon>
        <taxon>Meloidogyne</taxon>
    </lineage>
</organism>
<proteinExistence type="predicted"/>
<name>A0ACB1B1D7_MELEN</name>
<sequence>MLFLLFMIFLFSPLFNGMDQNNHWNACCSSCWNGFVENICPQNCWDIHLGECINICWNNFCNYCNSFFGNQNANQSDDHYEEEEREADHDGDGSECEVQEDNPDIEGQWEEGYEGYFHEGLPDNETEWEEMHSALQEPSTSQGQTSHYHYDEEEEECEAEYEEDETEGRVREYDNTEGVWHEMPSTSQGQTTHHYDNWDDDVSQYNPDIHIQFEGMNIGGKIL</sequence>
<dbReference type="Proteomes" id="UP001497535">
    <property type="component" value="Unassembled WGS sequence"/>
</dbReference>
<evidence type="ECO:0000313" key="1">
    <source>
        <dbReference type="EMBL" id="CAK5111719.1"/>
    </source>
</evidence>
<evidence type="ECO:0000313" key="2">
    <source>
        <dbReference type="Proteomes" id="UP001497535"/>
    </source>
</evidence>
<accession>A0ACB1B1D7</accession>
<keyword evidence="2" id="KW-1185">Reference proteome</keyword>
<dbReference type="EMBL" id="CAVMJV010000140">
    <property type="protein sequence ID" value="CAK5111719.1"/>
    <property type="molecule type" value="Genomic_DNA"/>
</dbReference>
<reference evidence="1" key="1">
    <citation type="submission" date="2023-11" db="EMBL/GenBank/DDBJ databases">
        <authorList>
            <person name="Poullet M."/>
        </authorList>
    </citation>
    <scope>NUCLEOTIDE SEQUENCE</scope>
    <source>
        <strain evidence="1">E1834</strain>
    </source>
</reference>
<protein>
    <submittedName>
        <fullName evidence="1">Uncharacterized protein</fullName>
    </submittedName>
</protein>
<gene>
    <name evidence="1" type="ORF">MENTE1834_LOCUS44730</name>
</gene>
<comment type="caution">
    <text evidence="1">The sequence shown here is derived from an EMBL/GenBank/DDBJ whole genome shotgun (WGS) entry which is preliminary data.</text>
</comment>